<dbReference type="RefSeq" id="WP_188432687.1">
    <property type="nucleotide sequence ID" value="NZ_BMEX01000008.1"/>
</dbReference>
<comment type="caution">
    <text evidence="3">The sequence shown here is derived from an EMBL/GenBank/DDBJ whole genome shotgun (WGS) entry which is preliminary data.</text>
</comment>
<keyword evidence="2" id="KW-1133">Transmembrane helix</keyword>
<evidence type="ECO:0000313" key="4">
    <source>
        <dbReference type="Proteomes" id="UP000617979"/>
    </source>
</evidence>
<sequence length="756" mass="84661">MIALLIFLLFFLFLLLIVGTIVLIVLISKVNRLSERLERLETIPSPPRKPISSPSAPAPRPQAGEREMPPVVGPTPVPPPPKRQTPPLQRETPKKKEHPWLKEGWEWFIGGRLMNRIGALALILGFGFFLKYAFDRNWITESVRVWTGGALGIGLVLLGGRFRRKGMTVFAQGLVGAGLAIDYLAVYASFNFYHLIPQPAALFLMSLVTALAFQQALRHDSIAVSLLGWAGGFLTPFLLSTGEVNEVGLLSYMALLAAGLLLVSLKKEKWVPLPPLTLIGTYFIWLSVREISENTLLLFGFLTLYWGMFLAAEVRFGRNRQVTGRVLRQAAAAVHALMYFGGMFLLFHQDQQLAGWISLGVGLVYWLIQWKLPLEKGFATQMKLTALTFAGVAVPLWFSPFPTVALWGLGALALLWQGRRKSSPHLRIFASILYMVAFLRLLSQGEAWMAPVETHLPLWNLRALAFLLLAGAAAGGALLLRRIRGEAWSIIQGALQTGWVMLLFLWMTVETNDWFRQRLAEQPGSETALNFTHLMGLAGIWSLYALSLVWVGLKKRMYPLLFSGTGILFLSLVVGGIRGLMYQPLDAYLPLLNLRFLVLVLSAAVLLGVSFQLRHHESNAPWAKSIRVILPLLASLVLFELFTVETRDYFQQALERLPSGDTEASRSLFNMQQLAISGVWLLYSITLMAVGIRRRLRSLRILAMGLFGLTILKIFIFDLSFLDTLYRIFSFIGLGLILLAVSYIYQRYKDRFSLTG</sequence>
<feature type="transmembrane region" description="Helical" evidence="2">
    <location>
        <begin position="725"/>
        <end position="745"/>
    </location>
</feature>
<evidence type="ECO:0000256" key="2">
    <source>
        <dbReference type="SAM" id="Phobius"/>
    </source>
</evidence>
<feature type="transmembrane region" description="Helical" evidence="2">
    <location>
        <begin position="247"/>
        <end position="263"/>
    </location>
</feature>
<gene>
    <name evidence="3" type="ORF">GCM10007416_23080</name>
</gene>
<feature type="transmembrane region" description="Helical" evidence="2">
    <location>
        <begin position="353"/>
        <end position="370"/>
    </location>
</feature>
<keyword evidence="2" id="KW-0812">Transmembrane</keyword>
<feature type="transmembrane region" description="Helical" evidence="2">
    <location>
        <begin position="594"/>
        <end position="613"/>
    </location>
</feature>
<feature type="transmembrane region" description="Helical" evidence="2">
    <location>
        <begin position="426"/>
        <end position="443"/>
    </location>
</feature>
<feature type="transmembrane region" description="Helical" evidence="2">
    <location>
        <begin position="169"/>
        <end position="190"/>
    </location>
</feature>
<feature type="transmembrane region" description="Helical" evidence="2">
    <location>
        <begin position="326"/>
        <end position="347"/>
    </location>
</feature>
<keyword evidence="4" id="KW-1185">Reference proteome</keyword>
<feature type="transmembrane region" description="Helical" evidence="2">
    <location>
        <begin position="625"/>
        <end position="644"/>
    </location>
</feature>
<feature type="transmembrane region" description="Helical" evidence="2">
    <location>
        <begin position="222"/>
        <end position="241"/>
    </location>
</feature>
<feature type="region of interest" description="Disordered" evidence="1">
    <location>
        <begin position="44"/>
        <end position="97"/>
    </location>
</feature>
<organism evidence="3 4">
    <name type="scientific">Kroppenstedtia guangzhouensis</name>
    <dbReference type="NCBI Taxonomy" id="1274356"/>
    <lineage>
        <taxon>Bacteria</taxon>
        <taxon>Bacillati</taxon>
        <taxon>Bacillota</taxon>
        <taxon>Bacilli</taxon>
        <taxon>Bacillales</taxon>
        <taxon>Thermoactinomycetaceae</taxon>
        <taxon>Kroppenstedtia</taxon>
    </lineage>
</organism>
<dbReference type="EMBL" id="BMEX01000008">
    <property type="protein sequence ID" value="GGA49380.1"/>
    <property type="molecule type" value="Genomic_DNA"/>
</dbReference>
<dbReference type="Pfam" id="PF10101">
    <property type="entry name" value="DUF2339"/>
    <property type="match status" value="1"/>
</dbReference>
<accession>A0ABQ1GS80</accession>
<dbReference type="Proteomes" id="UP000617979">
    <property type="component" value="Unassembled WGS sequence"/>
</dbReference>
<dbReference type="InterPro" id="IPR019286">
    <property type="entry name" value="DUF2339_TM"/>
</dbReference>
<feature type="transmembrane region" description="Helical" evidence="2">
    <location>
        <begin position="463"/>
        <end position="480"/>
    </location>
</feature>
<feature type="compositionally biased region" description="Pro residues" evidence="1">
    <location>
        <begin position="71"/>
        <end position="84"/>
    </location>
</feature>
<feature type="transmembrane region" description="Helical" evidence="2">
    <location>
        <begin position="6"/>
        <end position="27"/>
    </location>
</feature>
<feature type="transmembrane region" description="Helical" evidence="2">
    <location>
        <begin position="560"/>
        <end position="582"/>
    </location>
</feature>
<evidence type="ECO:0000256" key="1">
    <source>
        <dbReference type="SAM" id="MobiDB-lite"/>
    </source>
</evidence>
<feature type="transmembrane region" description="Helical" evidence="2">
    <location>
        <begin position="529"/>
        <end position="553"/>
    </location>
</feature>
<reference evidence="4" key="1">
    <citation type="journal article" date="2019" name="Int. J. Syst. Evol. Microbiol.">
        <title>The Global Catalogue of Microorganisms (GCM) 10K type strain sequencing project: providing services to taxonomists for standard genome sequencing and annotation.</title>
        <authorList>
            <consortium name="The Broad Institute Genomics Platform"/>
            <consortium name="The Broad Institute Genome Sequencing Center for Infectious Disease"/>
            <person name="Wu L."/>
            <person name="Ma J."/>
        </authorList>
    </citation>
    <scope>NUCLEOTIDE SEQUENCE [LARGE SCALE GENOMIC DNA]</scope>
    <source>
        <strain evidence="4">CGMCC 1.12404</strain>
    </source>
</reference>
<feature type="transmembrane region" description="Helical" evidence="2">
    <location>
        <begin position="117"/>
        <end position="134"/>
    </location>
</feature>
<name>A0ABQ1GS80_9BACL</name>
<keyword evidence="2" id="KW-0472">Membrane</keyword>
<feature type="transmembrane region" description="Helical" evidence="2">
    <location>
        <begin position="699"/>
        <end position="719"/>
    </location>
</feature>
<feature type="transmembrane region" description="Helical" evidence="2">
    <location>
        <begin position="487"/>
        <end position="509"/>
    </location>
</feature>
<feature type="transmembrane region" description="Helical" evidence="2">
    <location>
        <begin position="146"/>
        <end position="162"/>
    </location>
</feature>
<dbReference type="PANTHER" id="PTHR38434:SF1">
    <property type="entry name" value="BLL2549 PROTEIN"/>
    <property type="match status" value="1"/>
</dbReference>
<feature type="transmembrane region" description="Helical" evidence="2">
    <location>
        <begin position="674"/>
        <end position="692"/>
    </location>
</feature>
<dbReference type="PANTHER" id="PTHR38434">
    <property type="entry name" value="BLL2549 PROTEIN"/>
    <property type="match status" value="1"/>
</dbReference>
<proteinExistence type="predicted"/>
<feature type="transmembrane region" description="Helical" evidence="2">
    <location>
        <begin position="270"/>
        <end position="288"/>
    </location>
</feature>
<feature type="transmembrane region" description="Helical" evidence="2">
    <location>
        <begin position="294"/>
        <end position="314"/>
    </location>
</feature>
<evidence type="ECO:0000313" key="3">
    <source>
        <dbReference type="EMBL" id="GGA49380.1"/>
    </source>
</evidence>
<protein>
    <submittedName>
        <fullName evidence="3">Membrane protein</fullName>
    </submittedName>
</protein>